<organism evidence="2 3">
    <name type="scientific">Flavobacterium xueshanense</name>
    <dbReference type="NCBI Taxonomy" id="935223"/>
    <lineage>
        <taxon>Bacteria</taxon>
        <taxon>Pseudomonadati</taxon>
        <taxon>Bacteroidota</taxon>
        <taxon>Flavobacteriia</taxon>
        <taxon>Flavobacteriales</taxon>
        <taxon>Flavobacteriaceae</taxon>
        <taxon>Flavobacterium</taxon>
    </lineage>
</organism>
<name>A0A1I2GFT5_9FLAO</name>
<keyword evidence="2" id="KW-0808">Transferase</keyword>
<keyword evidence="3" id="KW-1185">Reference proteome</keyword>
<proteinExistence type="predicted"/>
<protein>
    <submittedName>
        <fullName evidence="2">Glycosyltransferase involved in cell wall bisynthesis</fullName>
    </submittedName>
</protein>
<dbReference type="STRING" id="935223.SAMN04488131_11020"/>
<accession>A0A1I2GFT5</accession>
<dbReference type="InterPro" id="IPR001173">
    <property type="entry name" value="Glyco_trans_2-like"/>
</dbReference>
<gene>
    <name evidence="2" type="ORF">SAMN04488131_11020</name>
</gene>
<dbReference type="Gene3D" id="3.90.550.10">
    <property type="entry name" value="Spore Coat Polysaccharide Biosynthesis Protein SpsA, Chain A"/>
    <property type="match status" value="1"/>
</dbReference>
<dbReference type="RefSeq" id="WP_167547451.1">
    <property type="nucleotide sequence ID" value="NZ_FONQ01000010.1"/>
</dbReference>
<dbReference type="EMBL" id="FONQ01000010">
    <property type="protein sequence ID" value="SFF15616.1"/>
    <property type="molecule type" value="Genomic_DNA"/>
</dbReference>
<evidence type="ECO:0000259" key="1">
    <source>
        <dbReference type="Pfam" id="PF00535"/>
    </source>
</evidence>
<evidence type="ECO:0000313" key="2">
    <source>
        <dbReference type="EMBL" id="SFF15616.1"/>
    </source>
</evidence>
<dbReference type="AlphaFoldDB" id="A0A1I2GFT5"/>
<evidence type="ECO:0000313" key="3">
    <source>
        <dbReference type="Proteomes" id="UP000198596"/>
    </source>
</evidence>
<dbReference type="Proteomes" id="UP000198596">
    <property type="component" value="Unassembled WGS sequence"/>
</dbReference>
<dbReference type="CDD" id="cd06433">
    <property type="entry name" value="GT_2_WfgS_like"/>
    <property type="match status" value="1"/>
</dbReference>
<dbReference type="Pfam" id="PF00535">
    <property type="entry name" value="Glycos_transf_2"/>
    <property type="match status" value="1"/>
</dbReference>
<sequence length="260" mass="30005">MKPKISIITVNYNNLEGLQKTVDSISSQTWQAFEHIIIDGGSTDGSVGYIESNVQLFEYWVSEPDSGVYHAMNKGIAKASGEYLLFLNSGDHFFSSKVLEQNHQEIKNAAIIYFNLQVVEGHKIFIKEYPEVLSFSYFVNDTLPHPATFIAKTAFDKTNFYKEDFKILSDWKFFLDSICKYNLTYKKIDTTLSTFYIGGMSSNPANRVIKLDEKQQVLQEEYSAYLQDLDDVIIYKDIVSTFRKSRIIRLLVKLRLLNKF</sequence>
<dbReference type="PANTHER" id="PTHR22916">
    <property type="entry name" value="GLYCOSYLTRANSFERASE"/>
    <property type="match status" value="1"/>
</dbReference>
<dbReference type="PANTHER" id="PTHR22916:SF67">
    <property type="entry name" value="COLANIC ACID BIOSYNTHESIS GLYCOSYL TRANSFERASE WCAE-RELATED"/>
    <property type="match status" value="1"/>
</dbReference>
<dbReference type="GO" id="GO:0016758">
    <property type="term" value="F:hexosyltransferase activity"/>
    <property type="evidence" value="ECO:0007669"/>
    <property type="project" value="UniProtKB-ARBA"/>
</dbReference>
<dbReference type="InterPro" id="IPR029044">
    <property type="entry name" value="Nucleotide-diphossugar_trans"/>
</dbReference>
<reference evidence="3" key="1">
    <citation type="submission" date="2016-10" db="EMBL/GenBank/DDBJ databases">
        <authorList>
            <person name="Varghese N."/>
            <person name="Submissions S."/>
        </authorList>
    </citation>
    <scope>NUCLEOTIDE SEQUENCE [LARGE SCALE GENOMIC DNA]</scope>
    <source>
        <strain evidence="3">CGMCC 1.9227</strain>
    </source>
</reference>
<feature type="domain" description="Glycosyltransferase 2-like" evidence="1">
    <location>
        <begin position="6"/>
        <end position="122"/>
    </location>
</feature>
<dbReference type="SUPFAM" id="SSF53448">
    <property type="entry name" value="Nucleotide-diphospho-sugar transferases"/>
    <property type="match status" value="1"/>
</dbReference>